<feature type="domain" description="C-type lysozyme inhibitor" evidence="6">
    <location>
        <begin position="44"/>
        <end position="109"/>
    </location>
</feature>
<dbReference type="InterPro" id="IPR018660">
    <property type="entry name" value="MliC"/>
</dbReference>
<feature type="chain" id="PRO_5022140486" evidence="5">
    <location>
        <begin position="28"/>
        <end position="123"/>
    </location>
</feature>
<organism evidence="7 8">
    <name type="scientific">Cupriavidus gilardii J11</name>
    <dbReference type="NCBI Taxonomy" id="936133"/>
    <lineage>
        <taxon>Bacteria</taxon>
        <taxon>Pseudomonadati</taxon>
        <taxon>Pseudomonadota</taxon>
        <taxon>Betaproteobacteria</taxon>
        <taxon>Burkholderiales</taxon>
        <taxon>Burkholderiaceae</taxon>
        <taxon>Cupriavidus</taxon>
    </lineage>
</organism>
<feature type="signal peptide" evidence="5">
    <location>
        <begin position="1"/>
        <end position="27"/>
    </location>
</feature>
<dbReference type="Gene3D" id="2.40.128.200">
    <property type="match status" value="1"/>
</dbReference>
<evidence type="ECO:0000256" key="2">
    <source>
        <dbReference type="ARBA" id="ARBA00023136"/>
    </source>
</evidence>
<dbReference type="Proteomes" id="UP000318141">
    <property type="component" value="Unassembled WGS sequence"/>
</dbReference>
<evidence type="ECO:0000313" key="8">
    <source>
        <dbReference type="Proteomes" id="UP000318141"/>
    </source>
</evidence>
<protein>
    <submittedName>
        <fullName evidence="7">Membrane-bound inhibitor of C-type lysozyme</fullName>
    </submittedName>
</protein>
<dbReference type="AlphaFoldDB" id="A0A562BP50"/>
<evidence type="ECO:0000256" key="3">
    <source>
        <dbReference type="ARBA" id="ARBA00023139"/>
    </source>
</evidence>
<keyword evidence="4" id="KW-0449">Lipoprotein</keyword>
<dbReference type="InterPro" id="IPR036328">
    <property type="entry name" value="MliC_sf"/>
</dbReference>
<dbReference type="SUPFAM" id="SSF141488">
    <property type="entry name" value="YdhA-like"/>
    <property type="match status" value="1"/>
</dbReference>
<dbReference type="EMBL" id="VLJN01000012">
    <property type="protein sequence ID" value="TWG86729.1"/>
    <property type="molecule type" value="Genomic_DNA"/>
</dbReference>
<keyword evidence="3" id="KW-0564">Palmitate</keyword>
<keyword evidence="2" id="KW-0472">Membrane</keyword>
<evidence type="ECO:0000259" key="6">
    <source>
        <dbReference type="Pfam" id="PF09864"/>
    </source>
</evidence>
<gene>
    <name evidence="7" type="ORF">L602_000200001300</name>
</gene>
<proteinExistence type="predicted"/>
<comment type="caution">
    <text evidence="7">The sequence shown here is derived from an EMBL/GenBank/DDBJ whole genome shotgun (WGS) entry which is preliminary data.</text>
</comment>
<keyword evidence="1 5" id="KW-0732">Signal</keyword>
<dbReference type="Pfam" id="PF09864">
    <property type="entry name" value="MliC"/>
    <property type="match status" value="1"/>
</dbReference>
<reference evidence="7 8" key="1">
    <citation type="submission" date="2019-07" db="EMBL/GenBank/DDBJ databases">
        <title>Genome sequencing of lignin-degrading bacterial isolates.</title>
        <authorList>
            <person name="Gladden J."/>
        </authorList>
    </citation>
    <scope>NUCLEOTIDE SEQUENCE [LARGE SCALE GENOMIC DNA]</scope>
    <source>
        <strain evidence="7 8">J11</strain>
    </source>
</reference>
<evidence type="ECO:0000256" key="1">
    <source>
        <dbReference type="ARBA" id="ARBA00022729"/>
    </source>
</evidence>
<sequence length="123" mass="13485">MPHMTARRCRAVAAALVLATLVAPSLAHEPLAGLRFDSPQTVQYRCDDGQRFTVRYYNSPDNQIALVPVDGKTLLFVSVLSASGARYAHGVHEWWTKGREARLTDLTRGENAAPLHGICREAG</sequence>
<evidence type="ECO:0000256" key="5">
    <source>
        <dbReference type="SAM" id="SignalP"/>
    </source>
</evidence>
<name>A0A562BP50_9BURK</name>
<keyword evidence="8" id="KW-1185">Reference proteome</keyword>
<accession>A0A562BP50</accession>
<evidence type="ECO:0000313" key="7">
    <source>
        <dbReference type="EMBL" id="TWG86729.1"/>
    </source>
</evidence>
<evidence type="ECO:0000256" key="4">
    <source>
        <dbReference type="ARBA" id="ARBA00023288"/>
    </source>
</evidence>